<dbReference type="GO" id="GO:0000976">
    <property type="term" value="F:transcription cis-regulatory region binding"/>
    <property type="evidence" value="ECO:0007669"/>
    <property type="project" value="TreeGrafter"/>
</dbReference>
<feature type="binding site" evidence="2">
    <location>
        <position position="94"/>
    </location>
    <ligand>
        <name>Zn(2+)</name>
        <dbReference type="ChEBI" id="CHEBI:29105"/>
    </ligand>
</feature>
<feature type="binding site" evidence="2">
    <location>
        <position position="124"/>
    </location>
    <ligand>
        <name>Zn(2+)</name>
        <dbReference type="ChEBI" id="CHEBI:29105"/>
    </ligand>
</feature>
<keyword evidence="4" id="KW-1185">Reference proteome</keyword>
<protein>
    <submittedName>
        <fullName evidence="3">Fur family ferric uptake transcriptional regulator</fullName>
    </submittedName>
</protein>
<dbReference type="InterPro" id="IPR036388">
    <property type="entry name" value="WH-like_DNA-bd_sf"/>
</dbReference>
<proteinExistence type="predicted"/>
<dbReference type="Pfam" id="PF01475">
    <property type="entry name" value="FUR"/>
    <property type="match status" value="1"/>
</dbReference>
<organism evidence="3 4">
    <name type="scientific">Nonomuraea rubra</name>
    <dbReference type="NCBI Taxonomy" id="46180"/>
    <lineage>
        <taxon>Bacteria</taxon>
        <taxon>Bacillati</taxon>
        <taxon>Actinomycetota</taxon>
        <taxon>Actinomycetes</taxon>
        <taxon>Streptosporangiales</taxon>
        <taxon>Streptosporangiaceae</taxon>
        <taxon>Nonomuraea</taxon>
    </lineage>
</organism>
<dbReference type="GO" id="GO:0003700">
    <property type="term" value="F:DNA-binding transcription factor activity"/>
    <property type="evidence" value="ECO:0007669"/>
    <property type="project" value="InterPro"/>
</dbReference>
<dbReference type="GO" id="GO:0005829">
    <property type="term" value="C:cytosol"/>
    <property type="evidence" value="ECO:0007669"/>
    <property type="project" value="TreeGrafter"/>
</dbReference>
<evidence type="ECO:0000313" key="3">
    <source>
        <dbReference type="EMBL" id="MBB6553295.1"/>
    </source>
</evidence>
<dbReference type="InterPro" id="IPR002481">
    <property type="entry name" value="FUR"/>
</dbReference>
<feature type="binding site" evidence="2">
    <location>
        <position position="121"/>
    </location>
    <ligand>
        <name>Zn(2+)</name>
        <dbReference type="ChEBI" id="CHEBI:29105"/>
    </ligand>
</feature>
<comment type="cofactor">
    <cofactor evidence="2">
        <name>Zn(2+)</name>
        <dbReference type="ChEBI" id="CHEBI:29105"/>
    </cofactor>
    <text evidence="2">Binds 1 zinc ion per subunit.</text>
</comment>
<dbReference type="PANTHER" id="PTHR33202">
    <property type="entry name" value="ZINC UPTAKE REGULATION PROTEIN"/>
    <property type="match status" value="1"/>
</dbReference>
<keyword evidence="2" id="KW-0479">Metal-binding</keyword>
<comment type="caution">
    <text evidence="3">The sequence shown here is derived from an EMBL/GenBank/DDBJ whole genome shotgun (WGS) entry which is preliminary data.</text>
</comment>
<dbReference type="CDD" id="cd07153">
    <property type="entry name" value="Fur_like"/>
    <property type="match status" value="1"/>
</dbReference>
<sequence length="131" mass="14661">MIDLARWDRMLEEAGIRTTRHRLLVLDVLACHRQPISAQQIHAELHERGARIGLTTVYRALTSMAAAGLVHTFTRTEETVYRLCGPAKHHHLICRVCGLVIERVEEDVMAGFRAEEVYGTCAACASPEITP</sequence>
<dbReference type="GO" id="GO:1900376">
    <property type="term" value="P:regulation of secondary metabolite biosynthetic process"/>
    <property type="evidence" value="ECO:0007669"/>
    <property type="project" value="TreeGrafter"/>
</dbReference>
<dbReference type="RefSeq" id="WP_246546962.1">
    <property type="nucleotide sequence ID" value="NZ_BAAAXY010000025.1"/>
</dbReference>
<accession>A0A7X0P105</accession>
<dbReference type="InterPro" id="IPR036390">
    <property type="entry name" value="WH_DNA-bd_sf"/>
</dbReference>
<dbReference type="EMBL" id="JACHMI010000001">
    <property type="protein sequence ID" value="MBB6553295.1"/>
    <property type="molecule type" value="Genomic_DNA"/>
</dbReference>
<dbReference type="SUPFAM" id="SSF46785">
    <property type="entry name" value="Winged helix' DNA-binding domain"/>
    <property type="match status" value="1"/>
</dbReference>
<dbReference type="PANTHER" id="PTHR33202:SF2">
    <property type="entry name" value="FERRIC UPTAKE REGULATION PROTEIN"/>
    <property type="match status" value="1"/>
</dbReference>
<dbReference type="Gene3D" id="1.10.10.10">
    <property type="entry name" value="Winged helix-like DNA-binding domain superfamily/Winged helix DNA-binding domain"/>
    <property type="match status" value="1"/>
</dbReference>
<comment type="subunit">
    <text evidence="1">Homodimer.</text>
</comment>
<dbReference type="AlphaFoldDB" id="A0A7X0P105"/>
<dbReference type="GO" id="GO:0045892">
    <property type="term" value="P:negative regulation of DNA-templated transcription"/>
    <property type="evidence" value="ECO:0007669"/>
    <property type="project" value="TreeGrafter"/>
</dbReference>
<feature type="binding site" evidence="2">
    <location>
        <position position="97"/>
    </location>
    <ligand>
        <name>Zn(2+)</name>
        <dbReference type="ChEBI" id="CHEBI:29105"/>
    </ligand>
</feature>
<evidence type="ECO:0000256" key="2">
    <source>
        <dbReference type="PIRSR" id="PIRSR602481-1"/>
    </source>
</evidence>
<name>A0A7X0P105_9ACTN</name>
<dbReference type="GO" id="GO:0008270">
    <property type="term" value="F:zinc ion binding"/>
    <property type="evidence" value="ECO:0007669"/>
    <property type="project" value="TreeGrafter"/>
</dbReference>
<keyword evidence="2" id="KW-0862">Zinc</keyword>
<reference evidence="3 4" key="1">
    <citation type="submission" date="2020-08" db="EMBL/GenBank/DDBJ databases">
        <title>Sequencing the genomes of 1000 actinobacteria strains.</title>
        <authorList>
            <person name="Klenk H.-P."/>
        </authorList>
    </citation>
    <scope>NUCLEOTIDE SEQUENCE [LARGE SCALE GENOMIC DNA]</scope>
    <source>
        <strain evidence="3 4">DSM 43768</strain>
    </source>
</reference>
<dbReference type="Proteomes" id="UP000565579">
    <property type="component" value="Unassembled WGS sequence"/>
</dbReference>
<gene>
    <name evidence="3" type="ORF">HD593_008090</name>
</gene>
<evidence type="ECO:0000256" key="1">
    <source>
        <dbReference type="ARBA" id="ARBA00011738"/>
    </source>
</evidence>
<evidence type="ECO:0000313" key="4">
    <source>
        <dbReference type="Proteomes" id="UP000565579"/>
    </source>
</evidence>